<dbReference type="PANTHER" id="PTHR40447:SF1">
    <property type="entry name" value="ANAEROBIC SULFITE REDUCTASE SUBUNIT A"/>
    <property type="match status" value="1"/>
</dbReference>
<reference evidence="2" key="1">
    <citation type="journal article" date="2020" name="mSystems">
        <title>Genome- and Community-Level Interaction Insights into Carbon Utilization and Element Cycling Functions of Hydrothermarchaeota in Hydrothermal Sediment.</title>
        <authorList>
            <person name="Zhou Z."/>
            <person name="Liu Y."/>
            <person name="Xu W."/>
            <person name="Pan J."/>
            <person name="Luo Z.H."/>
            <person name="Li M."/>
        </authorList>
    </citation>
    <scope>NUCLEOTIDE SEQUENCE [LARGE SCALE GENOMIC DNA]</scope>
    <source>
        <strain evidence="2">HyVt-85</strain>
    </source>
</reference>
<dbReference type="SUPFAM" id="SSF46548">
    <property type="entry name" value="alpha-helical ferredoxin"/>
    <property type="match status" value="1"/>
</dbReference>
<dbReference type="GO" id="GO:0016491">
    <property type="term" value="F:oxidoreductase activity"/>
    <property type="evidence" value="ECO:0007669"/>
    <property type="project" value="UniProtKB-ARBA"/>
</dbReference>
<dbReference type="PROSITE" id="PS00198">
    <property type="entry name" value="4FE4S_FER_1"/>
    <property type="match status" value="2"/>
</dbReference>
<evidence type="ECO:0000259" key="1">
    <source>
        <dbReference type="PROSITE" id="PS51379"/>
    </source>
</evidence>
<organism evidence="2">
    <name type="scientific">Candidatus Aciduliprofundum boonei</name>
    <dbReference type="NCBI Taxonomy" id="379547"/>
    <lineage>
        <taxon>Archaea</taxon>
        <taxon>Methanobacteriati</taxon>
        <taxon>Thermoplasmatota</taxon>
        <taxon>DHVE2 group</taxon>
        <taxon>Candidatus Aciduliprofundum</taxon>
    </lineage>
</organism>
<comment type="caution">
    <text evidence="2">The sequence shown here is derived from an EMBL/GenBank/DDBJ whole genome shotgun (WGS) entry which is preliminary data.</text>
</comment>
<dbReference type="AlphaFoldDB" id="A0A7J3T974"/>
<dbReference type="PROSITE" id="PS51379">
    <property type="entry name" value="4FE4S_FER_2"/>
    <property type="match status" value="2"/>
</dbReference>
<feature type="domain" description="4Fe-4S ferredoxin-type" evidence="1">
    <location>
        <begin position="308"/>
        <end position="336"/>
    </location>
</feature>
<evidence type="ECO:0000313" key="2">
    <source>
        <dbReference type="EMBL" id="HHE75773.1"/>
    </source>
</evidence>
<feature type="domain" description="4Fe-4S ferredoxin-type" evidence="1">
    <location>
        <begin position="227"/>
        <end position="259"/>
    </location>
</feature>
<dbReference type="Proteomes" id="UP000886130">
    <property type="component" value="Unassembled WGS sequence"/>
</dbReference>
<gene>
    <name evidence="2" type="ORF">ENL31_01425</name>
</gene>
<proteinExistence type="predicted"/>
<dbReference type="Gene3D" id="1.10.1060.10">
    <property type="entry name" value="Alpha-helical ferredoxin"/>
    <property type="match status" value="1"/>
</dbReference>
<dbReference type="InterPro" id="IPR017896">
    <property type="entry name" value="4Fe4S_Fe-S-bd"/>
</dbReference>
<dbReference type="InterPro" id="IPR017900">
    <property type="entry name" value="4Fe4S_Fe_S_CS"/>
</dbReference>
<dbReference type="GO" id="GO:0051536">
    <property type="term" value="F:iron-sulfur cluster binding"/>
    <property type="evidence" value="ECO:0007669"/>
    <property type="project" value="InterPro"/>
</dbReference>
<dbReference type="EMBL" id="DRTM01000105">
    <property type="protein sequence ID" value="HHE75773.1"/>
    <property type="molecule type" value="Genomic_DNA"/>
</dbReference>
<accession>A0A7J3T974</accession>
<sequence length="342" mass="40174">MGVKIAKNRISEFLDYLRRRYALYAPIEKDGISKIGKIESVSEIAFLPYRTKISVKPIFFPPEQKFFKFQKKDGRFELEDYLLQIDEEEKVIFGLRGCDVRALEVLDRYMLSEFQDPYYRKRRENTLIIGLSCDYPKESCFCTAFGGMVPKRYDLWFTDIGSHYFVDIGSEKGRELINSEFFEEATKEDEAKKIRKINAVEMEISRRTKIDLCEIKKCAQEIRRKSDNSLWEELGKLCLSCGKCNFVCPTCHCFDVRDVTNIDGSEGERIRIWDSCHLYEYAKTSAENFRKERKARVRYRIYDKFVFPVMRYGVYACTGCGRCNEVCPAGINIRDVLRRLIS</sequence>
<name>A0A7J3T974_9ARCH</name>
<dbReference type="Pfam" id="PF17179">
    <property type="entry name" value="Fer4_22"/>
    <property type="match status" value="1"/>
</dbReference>
<dbReference type="InterPro" id="IPR009051">
    <property type="entry name" value="Helical_ferredxn"/>
</dbReference>
<dbReference type="PANTHER" id="PTHR40447">
    <property type="entry name" value="ANAEROBIC SULFITE REDUCTASE SUBUNIT A"/>
    <property type="match status" value="1"/>
</dbReference>
<protein>
    <submittedName>
        <fullName evidence="2">4Fe-4S ferredoxin</fullName>
    </submittedName>
</protein>